<dbReference type="SMART" id="SM00389">
    <property type="entry name" value="HOX"/>
    <property type="match status" value="1"/>
</dbReference>
<evidence type="ECO:0000313" key="7">
    <source>
        <dbReference type="EMBL" id="KNE56933.1"/>
    </source>
</evidence>
<dbReference type="STRING" id="578462.A0A0L0S322"/>
<reference evidence="7 8" key="1">
    <citation type="submission" date="2009-11" db="EMBL/GenBank/DDBJ databases">
        <title>Annotation of Allomyces macrogynus ATCC 38327.</title>
        <authorList>
            <consortium name="The Broad Institute Genome Sequencing Platform"/>
            <person name="Russ C."/>
            <person name="Cuomo C."/>
            <person name="Burger G."/>
            <person name="Gray M.W."/>
            <person name="Holland P.W.H."/>
            <person name="King N."/>
            <person name="Lang F.B.F."/>
            <person name="Roger A.J."/>
            <person name="Ruiz-Trillo I."/>
            <person name="Young S.K."/>
            <person name="Zeng Q."/>
            <person name="Gargeya S."/>
            <person name="Fitzgerald M."/>
            <person name="Haas B."/>
            <person name="Abouelleil A."/>
            <person name="Alvarado L."/>
            <person name="Arachchi H.M."/>
            <person name="Berlin A."/>
            <person name="Chapman S.B."/>
            <person name="Gearin G."/>
            <person name="Goldberg J."/>
            <person name="Griggs A."/>
            <person name="Gujja S."/>
            <person name="Hansen M."/>
            <person name="Heiman D."/>
            <person name="Howarth C."/>
            <person name="Larimer J."/>
            <person name="Lui A."/>
            <person name="MacDonald P.J.P."/>
            <person name="McCowen C."/>
            <person name="Montmayeur A."/>
            <person name="Murphy C."/>
            <person name="Neiman D."/>
            <person name="Pearson M."/>
            <person name="Priest M."/>
            <person name="Roberts A."/>
            <person name="Saif S."/>
            <person name="Shea T."/>
            <person name="Sisk P."/>
            <person name="Stolte C."/>
            <person name="Sykes S."/>
            <person name="Wortman J."/>
            <person name="Nusbaum C."/>
            <person name="Birren B."/>
        </authorList>
    </citation>
    <scope>NUCLEOTIDE SEQUENCE [LARGE SCALE GENOMIC DNA]</scope>
    <source>
        <strain evidence="7 8">ATCC 38327</strain>
    </source>
</reference>
<name>A0A0L0S322_ALLM3</name>
<dbReference type="SMR" id="A0A0L0S322"/>
<accession>A0A0L0S322</accession>
<dbReference type="OrthoDB" id="10056939at2759"/>
<keyword evidence="3 4" id="KW-0539">Nucleus</keyword>
<dbReference type="eggNOG" id="KOG0773">
    <property type="taxonomic scope" value="Eukaryota"/>
</dbReference>
<dbReference type="InterPro" id="IPR001356">
    <property type="entry name" value="HD"/>
</dbReference>
<dbReference type="PROSITE" id="PS50071">
    <property type="entry name" value="HOMEOBOX_2"/>
    <property type="match status" value="1"/>
</dbReference>
<dbReference type="CDD" id="cd00086">
    <property type="entry name" value="homeodomain"/>
    <property type="match status" value="1"/>
</dbReference>
<dbReference type="Proteomes" id="UP000054350">
    <property type="component" value="Unassembled WGS sequence"/>
</dbReference>
<feature type="DNA-binding region" description="Homeobox" evidence="4">
    <location>
        <begin position="172"/>
        <end position="234"/>
    </location>
</feature>
<dbReference type="SUPFAM" id="SSF46689">
    <property type="entry name" value="Homeodomain-like"/>
    <property type="match status" value="1"/>
</dbReference>
<dbReference type="EMBL" id="GG745331">
    <property type="protein sequence ID" value="KNE56933.1"/>
    <property type="molecule type" value="Genomic_DNA"/>
</dbReference>
<comment type="subcellular location">
    <subcellularLocation>
        <location evidence="4">Nucleus</location>
    </subcellularLocation>
</comment>
<dbReference type="Gene3D" id="1.10.10.60">
    <property type="entry name" value="Homeodomain-like"/>
    <property type="match status" value="1"/>
</dbReference>
<dbReference type="GO" id="GO:0005634">
    <property type="term" value="C:nucleus"/>
    <property type="evidence" value="ECO:0007669"/>
    <property type="project" value="UniProtKB-SubCell"/>
</dbReference>
<feature type="region of interest" description="Disordered" evidence="5">
    <location>
        <begin position="152"/>
        <end position="179"/>
    </location>
</feature>
<dbReference type="PANTHER" id="PTHR11850">
    <property type="entry name" value="HOMEOBOX PROTEIN TRANSCRIPTION FACTORS"/>
    <property type="match status" value="1"/>
</dbReference>
<dbReference type="VEuPathDB" id="FungiDB:AMAG_02700"/>
<evidence type="ECO:0000256" key="1">
    <source>
        <dbReference type="ARBA" id="ARBA00023125"/>
    </source>
</evidence>
<keyword evidence="2 4" id="KW-0371">Homeobox</keyword>
<evidence type="ECO:0000256" key="4">
    <source>
        <dbReference type="PROSITE-ProRule" id="PRU00108"/>
    </source>
</evidence>
<protein>
    <recommendedName>
        <fullName evidence="6">Homeobox domain-containing protein</fullName>
    </recommendedName>
</protein>
<dbReference type="InterPro" id="IPR008422">
    <property type="entry name" value="KN_HD"/>
</dbReference>
<organism evidence="7 8">
    <name type="scientific">Allomyces macrogynus (strain ATCC 38327)</name>
    <name type="common">Allomyces javanicus var. macrogynus</name>
    <dbReference type="NCBI Taxonomy" id="578462"/>
    <lineage>
        <taxon>Eukaryota</taxon>
        <taxon>Fungi</taxon>
        <taxon>Fungi incertae sedis</taxon>
        <taxon>Blastocladiomycota</taxon>
        <taxon>Blastocladiomycetes</taxon>
        <taxon>Blastocladiales</taxon>
        <taxon>Blastocladiaceae</taxon>
        <taxon>Allomyces</taxon>
    </lineage>
</organism>
<reference evidence="8" key="2">
    <citation type="submission" date="2009-11" db="EMBL/GenBank/DDBJ databases">
        <title>The Genome Sequence of Allomyces macrogynus strain ATCC 38327.</title>
        <authorList>
            <consortium name="The Broad Institute Genome Sequencing Platform"/>
            <person name="Russ C."/>
            <person name="Cuomo C."/>
            <person name="Shea T."/>
            <person name="Young S.K."/>
            <person name="Zeng Q."/>
            <person name="Koehrsen M."/>
            <person name="Haas B."/>
            <person name="Borodovsky M."/>
            <person name="Guigo R."/>
            <person name="Alvarado L."/>
            <person name="Berlin A."/>
            <person name="Borenstein D."/>
            <person name="Chen Z."/>
            <person name="Engels R."/>
            <person name="Freedman E."/>
            <person name="Gellesch M."/>
            <person name="Goldberg J."/>
            <person name="Griggs A."/>
            <person name="Gujja S."/>
            <person name="Heiman D."/>
            <person name="Hepburn T."/>
            <person name="Howarth C."/>
            <person name="Jen D."/>
            <person name="Larson L."/>
            <person name="Lewis B."/>
            <person name="Mehta T."/>
            <person name="Park D."/>
            <person name="Pearson M."/>
            <person name="Roberts A."/>
            <person name="Saif S."/>
            <person name="Shenoy N."/>
            <person name="Sisk P."/>
            <person name="Stolte C."/>
            <person name="Sykes S."/>
            <person name="Walk T."/>
            <person name="White J."/>
            <person name="Yandava C."/>
            <person name="Burger G."/>
            <person name="Gray M.W."/>
            <person name="Holland P.W.H."/>
            <person name="King N."/>
            <person name="Lang F.B.F."/>
            <person name="Roger A.J."/>
            <person name="Ruiz-Trillo I."/>
            <person name="Lander E."/>
            <person name="Nusbaum C."/>
        </authorList>
    </citation>
    <scope>NUCLEOTIDE SEQUENCE [LARGE SCALE GENOMIC DNA]</scope>
    <source>
        <strain evidence="8">ATCC 38327</strain>
    </source>
</reference>
<dbReference type="InterPro" id="IPR009057">
    <property type="entry name" value="Homeodomain-like_sf"/>
</dbReference>
<feature type="region of interest" description="Disordered" evidence="5">
    <location>
        <begin position="319"/>
        <end position="347"/>
    </location>
</feature>
<gene>
    <name evidence="7" type="ORF">AMAG_02700</name>
</gene>
<evidence type="ECO:0000256" key="3">
    <source>
        <dbReference type="ARBA" id="ARBA00023242"/>
    </source>
</evidence>
<evidence type="ECO:0000256" key="2">
    <source>
        <dbReference type="ARBA" id="ARBA00023155"/>
    </source>
</evidence>
<feature type="domain" description="Homeobox" evidence="6">
    <location>
        <begin position="170"/>
        <end position="233"/>
    </location>
</feature>
<evidence type="ECO:0000256" key="5">
    <source>
        <dbReference type="SAM" id="MobiDB-lite"/>
    </source>
</evidence>
<keyword evidence="1 4" id="KW-0238">DNA-binding</keyword>
<dbReference type="AlphaFoldDB" id="A0A0L0S322"/>
<dbReference type="Pfam" id="PF05920">
    <property type="entry name" value="Homeobox_KN"/>
    <property type="match status" value="1"/>
</dbReference>
<proteinExistence type="predicted"/>
<dbReference type="InterPro" id="IPR050224">
    <property type="entry name" value="TALE_homeobox"/>
</dbReference>
<dbReference type="GO" id="GO:0006355">
    <property type="term" value="P:regulation of DNA-templated transcription"/>
    <property type="evidence" value="ECO:0007669"/>
    <property type="project" value="InterPro"/>
</dbReference>
<sequence length="347" mass="37049">MEVRARIARHALFPLVTEMTVYRHRASVATSTTEMQKILAGVSDSVERHFADHGGDKPGAVPPAPNPVPPPPMVMFLDTLSDTQIDHLVRSAVVILISHILEFHEHVEALEAVFEGVLVRAANEFNALIGGASMLGGGVVAGNHPSAAMTAGGLGGKRSMIDEPPGPDGQKKRAKRTNHRPEVTELLRNWVTKHENHPYPDEEQKKLLCELTKLSREQLDHWFINARRRFLKDTKAAREGNPKVLKYRAGKGARARKSTTAAAAAASPTDAMAAVAVATPEADISCVPLPPPAAPAAVADGTAVGAQLLPLEMAPPLMLPPEQMTAETDLQGGPGESMDQDPPAGLQ</sequence>
<dbReference type="GO" id="GO:0003677">
    <property type="term" value="F:DNA binding"/>
    <property type="evidence" value="ECO:0007669"/>
    <property type="project" value="UniProtKB-UniRule"/>
</dbReference>
<evidence type="ECO:0000313" key="8">
    <source>
        <dbReference type="Proteomes" id="UP000054350"/>
    </source>
</evidence>
<keyword evidence="8" id="KW-1185">Reference proteome</keyword>
<evidence type="ECO:0000259" key="6">
    <source>
        <dbReference type="PROSITE" id="PS50071"/>
    </source>
</evidence>